<keyword evidence="1 3" id="KW-0732">Signal</keyword>
<feature type="chain" id="PRO_5027101665" evidence="3">
    <location>
        <begin position="20"/>
        <end position="1585"/>
    </location>
</feature>
<dbReference type="EMBL" id="WBVO01000001">
    <property type="protein sequence ID" value="KAB2814671.1"/>
    <property type="molecule type" value="Genomic_DNA"/>
</dbReference>
<dbReference type="SMART" id="SM00137">
    <property type="entry name" value="MAM"/>
    <property type="match status" value="1"/>
</dbReference>
<sequence>MKKWLPLLGLLLLGTTSHAQFVTLFQENFDSTTVTTTTETEDNLSGAVTTGGWSLNSTLQVSSPNSMKGQRTVNKTKYLYTAVFSTANLTNARLEFDQICKLNFLQQGRVEYTVDGGTTWTLLPGSAYLGNSPGYPSTLYFNGASYANPGAQPYWDPFNNTTPTNNWWAHEIFDLTNIMVSTGTPYTQCQIRWSLVDVNPNATSYNGWYVDNIEIIGSTCELQPPVLDWTTTGSRQPIGPRYQANQEIEVNVSDAGAGVDSVLLTYRINGSADTTVLMTGASNCPAASQYTYTIMGLTVGDTVEWKLYAEDCACPNTAIFPDQAAANPYAKFWIDPAPPLKCGTTTSNSFPYIVANFPFTESFENPALWAPGSGTGSTGSAHRGTWPTGPPPGGRNWQVSPTPNLAQYAWSVRSGSTGTANTGPDGDGTTGSGNYLYTEASSPKAGGAAVGITSVVTPCFDLPPNSCSVLEFKYHMYGSDLNVGLRGVLRVDVDTSTGMNTQQYVNAVGILVGQQNASSTSPWQTAIIPLEQFAGQTINFRFLGVNRSSGDKQDIAIDDISVYEPDPIDFEMMTFGEPTNGLCSYSNAEDVEITLRSRGCLEEDSIPIGFSVSLNGGTPVIHNDVITDTMALGDILTHIYTPKADLSGYGNFEIYAWVNVPGDVDGTNDTIGPLFIEHVQPINTFPYTIDFDGGGWQYGGGTISNPGTYGNPDWLVLPPTTSANLAFVVGNQVTEDFNTGPRYDMSGDGNYLYTDVRTPGTHFARYELDRCIDMTNMTNPSFSFWYHMYGANVNFLKVQYQLDGSTQWFDAPGGVVNGTQQTDENDDWRFHQVDLTTFAGGLVRLRFIVQSTGTGSQTDVAIDNVLLWDEDGQTDVGASIISSPGYQAVNLAAATKPDLKVKVTNFGESPVSNVPVTVIVTDLCDPSKTNTVNLTVPGPLAAHSVTEVTMPQPTYYFGGFDMLAYTSMTGDANSFNDTSYRHGVGFRPIPIPYSDNFDSCTYNTKGWFSQGGLFAWEHGTPQKGSWNSAYSGANSWNLANEFDYQNQTEVLRVPPLVEFDTVVGAILRMRHRYNFSSGDAGRMEYFFLGQWNVFGFSSTQVGLNWYGDGSVPSFGGGEAWTGSQPWTLAEFPLSIWNFRSNPLYLRYIMKNDANTNGGTGWSIDDFDVIVPPQNSVSPIWADTKEYLVVPNQPATIVTRIKNTGEKVLQGCLVRFNINNLGWSQWDTVPQANWFKGRVVNHEFSFQTPAMAPGVYTIEVETSRPVSDYDSLPKADNRPADDLYSFQVTVLDEVVPTADSSSYCNDFEDPSKTPLVALHSFNKQLDQEWEEGNPTNPNLPGAYSGSNAWSTDLDSNYNFLTESSLHTPFFVLTPDTTYKFSFWHQMNGEQYHDGGGIEFSFNGGITWYALGSVNPNGTWYNTNHVTSLDRLNGGWSGQFSWIRSEATFQVDTPGTVVFRWRFAADYTIQGAGWTIDDFCFNTTTDAPSTGPISIDENDAPVFTDVSLYPNPADNYTFVDVITSIGGEAKISVNNLVGQTLYESTEQFSMGKNTLDIDTEQYTSGVYILTIDMNGVQSNVKFIVTHE</sequence>
<keyword evidence="6" id="KW-1185">Reference proteome</keyword>
<dbReference type="Proteomes" id="UP000468650">
    <property type="component" value="Unassembled WGS sequence"/>
</dbReference>
<dbReference type="InterPro" id="IPR013320">
    <property type="entry name" value="ConA-like_dom_sf"/>
</dbReference>
<dbReference type="InterPro" id="IPR051560">
    <property type="entry name" value="MAM_domain-containing"/>
</dbReference>
<dbReference type="CDD" id="cd06263">
    <property type="entry name" value="MAM"/>
    <property type="match status" value="1"/>
</dbReference>
<dbReference type="OrthoDB" id="9792152at2"/>
<proteinExistence type="predicted"/>
<feature type="domain" description="MAM" evidence="4">
    <location>
        <begin position="396"/>
        <end position="585"/>
    </location>
</feature>
<dbReference type="NCBIfam" id="TIGR04183">
    <property type="entry name" value="Por_Secre_tail"/>
    <property type="match status" value="1"/>
</dbReference>
<protein>
    <submittedName>
        <fullName evidence="5">T9SS type A sorting domain-containing protein</fullName>
    </submittedName>
</protein>
<evidence type="ECO:0000313" key="5">
    <source>
        <dbReference type="EMBL" id="KAB2814671.1"/>
    </source>
</evidence>
<evidence type="ECO:0000313" key="6">
    <source>
        <dbReference type="Proteomes" id="UP000468650"/>
    </source>
</evidence>
<dbReference type="Pfam" id="PF18962">
    <property type="entry name" value="Por_Secre_tail"/>
    <property type="match status" value="1"/>
</dbReference>
<dbReference type="GO" id="GO:0016020">
    <property type="term" value="C:membrane"/>
    <property type="evidence" value="ECO:0007669"/>
    <property type="project" value="InterPro"/>
</dbReference>
<feature type="region of interest" description="Disordered" evidence="2">
    <location>
        <begin position="373"/>
        <end position="394"/>
    </location>
</feature>
<feature type="compositionally biased region" description="Low complexity" evidence="2">
    <location>
        <begin position="378"/>
        <end position="387"/>
    </location>
</feature>
<evidence type="ECO:0000259" key="4">
    <source>
        <dbReference type="PROSITE" id="PS50060"/>
    </source>
</evidence>
<evidence type="ECO:0000256" key="3">
    <source>
        <dbReference type="SAM" id="SignalP"/>
    </source>
</evidence>
<dbReference type="InterPro" id="IPR000998">
    <property type="entry name" value="MAM_dom"/>
</dbReference>
<dbReference type="Gene3D" id="2.60.120.200">
    <property type="match status" value="2"/>
</dbReference>
<organism evidence="5 6">
    <name type="scientific">Phaeocystidibacter luteus</name>
    <dbReference type="NCBI Taxonomy" id="911197"/>
    <lineage>
        <taxon>Bacteria</taxon>
        <taxon>Pseudomonadati</taxon>
        <taxon>Bacteroidota</taxon>
        <taxon>Flavobacteriia</taxon>
        <taxon>Flavobacteriales</taxon>
        <taxon>Phaeocystidibacteraceae</taxon>
        <taxon>Phaeocystidibacter</taxon>
    </lineage>
</organism>
<feature type="domain" description="MAM" evidence="4">
    <location>
        <begin position="687"/>
        <end position="867"/>
    </location>
</feature>
<dbReference type="Gene3D" id="2.60.120.260">
    <property type="entry name" value="Galactose-binding domain-like"/>
    <property type="match status" value="1"/>
</dbReference>
<evidence type="ECO:0000256" key="2">
    <source>
        <dbReference type="SAM" id="MobiDB-lite"/>
    </source>
</evidence>
<dbReference type="GO" id="GO:0005975">
    <property type="term" value="P:carbohydrate metabolic process"/>
    <property type="evidence" value="ECO:0007669"/>
    <property type="project" value="UniProtKB-ARBA"/>
</dbReference>
<accession>A0A6N6RM48</accession>
<dbReference type="SUPFAM" id="SSF49899">
    <property type="entry name" value="Concanavalin A-like lectins/glucanases"/>
    <property type="match status" value="2"/>
</dbReference>
<dbReference type="InterPro" id="IPR026444">
    <property type="entry name" value="Secre_tail"/>
</dbReference>
<dbReference type="GO" id="GO:0004553">
    <property type="term" value="F:hydrolase activity, hydrolyzing O-glycosyl compounds"/>
    <property type="evidence" value="ECO:0007669"/>
    <property type="project" value="UniProtKB-ARBA"/>
</dbReference>
<dbReference type="Pfam" id="PF00629">
    <property type="entry name" value="MAM"/>
    <property type="match status" value="2"/>
</dbReference>
<feature type="signal peptide" evidence="3">
    <location>
        <begin position="1"/>
        <end position="19"/>
    </location>
</feature>
<dbReference type="PANTHER" id="PTHR23282">
    <property type="entry name" value="APICAL ENDOSOMAL GLYCOPROTEIN PRECURSOR"/>
    <property type="match status" value="1"/>
</dbReference>
<feature type="region of interest" description="Disordered" evidence="2">
    <location>
        <begin position="414"/>
        <end position="433"/>
    </location>
</feature>
<comment type="caution">
    <text evidence="5">The sequence shown here is derived from an EMBL/GenBank/DDBJ whole genome shotgun (WGS) entry which is preliminary data.</text>
</comment>
<reference evidence="5 6" key="1">
    <citation type="submission" date="2019-09" db="EMBL/GenBank/DDBJ databases">
        <title>Genomes of family Cryomorphaceae.</title>
        <authorList>
            <person name="Bowman J.P."/>
        </authorList>
    </citation>
    <scope>NUCLEOTIDE SEQUENCE [LARGE SCALE GENOMIC DNA]</scope>
    <source>
        <strain evidence="5 6">LMG 25704</strain>
    </source>
</reference>
<dbReference type="PANTHER" id="PTHR23282:SF101">
    <property type="entry name" value="MAM DOMAIN-CONTAINING PROTEIN"/>
    <property type="match status" value="1"/>
</dbReference>
<evidence type="ECO:0000256" key="1">
    <source>
        <dbReference type="ARBA" id="ARBA00022729"/>
    </source>
</evidence>
<gene>
    <name evidence="5" type="ORF">F8C67_02705</name>
</gene>
<dbReference type="PROSITE" id="PS50060">
    <property type="entry name" value="MAM_2"/>
    <property type="match status" value="2"/>
</dbReference>
<dbReference type="RefSeq" id="WP_151666250.1">
    <property type="nucleotide sequence ID" value="NZ_WBVO01000001.1"/>
</dbReference>
<name>A0A6N6RM48_9FLAO</name>